<dbReference type="GO" id="GO:0005524">
    <property type="term" value="F:ATP binding"/>
    <property type="evidence" value="ECO:0007669"/>
    <property type="project" value="UniProtKB-KW"/>
</dbReference>
<dbReference type="GO" id="GO:0015423">
    <property type="term" value="F:ABC-type maltose transporter activity"/>
    <property type="evidence" value="ECO:0007669"/>
    <property type="project" value="TreeGrafter"/>
</dbReference>
<dbReference type="FunFam" id="3.40.50.300:FF:000042">
    <property type="entry name" value="Maltose/maltodextrin ABC transporter, ATP-binding protein"/>
    <property type="match status" value="1"/>
</dbReference>
<keyword evidence="3" id="KW-0813">Transport</keyword>
<dbReference type="InterPro" id="IPR047641">
    <property type="entry name" value="ABC_transpr_MalK/UgpC-like"/>
</dbReference>
<reference evidence="10 11" key="1">
    <citation type="submission" date="2019-06" db="EMBL/GenBank/DDBJ databases">
        <authorList>
            <person name="Li M."/>
        </authorList>
    </citation>
    <scope>NUCLEOTIDE SEQUENCE [LARGE SCALE GENOMIC DNA]</scope>
    <source>
        <strain evidence="10 11">BGMRC2036</strain>
    </source>
</reference>
<dbReference type="InterPro" id="IPR017871">
    <property type="entry name" value="ABC_transporter-like_CS"/>
</dbReference>
<keyword evidence="11" id="KW-1185">Reference proteome</keyword>
<dbReference type="GO" id="GO:0055052">
    <property type="term" value="C:ATP-binding cassette (ABC) transporter complex, substrate-binding subunit-containing"/>
    <property type="evidence" value="ECO:0007669"/>
    <property type="project" value="TreeGrafter"/>
</dbReference>
<proteinExistence type="inferred from homology"/>
<dbReference type="InterPro" id="IPR008995">
    <property type="entry name" value="Mo/tungstate-bd_C_term_dom"/>
</dbReference>
<dbReference type="NCBIfam" id="NF008653">
    <property type="entry name" value="PRK11650.1"/>
    <property type="match status" value="1"/>
</dbReference>
<evidence type="ECO:0000256" key="7">
    <source>
        <dbReference type="ARBA" id="ARBA00022840"/>
    </source>
</evidence>
<sequence>MAELNLNKVVKDYGHTRVIHGVELDVKDGEFVVLVGPSGCGKSTLLRIIAGLEETSAGAVHIGGQDVTALPPGERGIAMVFQSYALYPHMTVRQNLSFGLENGPMSKGDIATRVADAARMLEIENLLERRPKALSGGQRQRVAIGRAIVRDPKVFLFDEPLSNLDAALRVQTRGEISRLHKRLGATMIYVTHDQIEAMTMADRIAVLHGGVLEQFGAPLELFNHPVNKFVAGFIGSPKMNFYDGKILEATTQSVTLDVPGFGVVCAPVEGSSARPGQTATLGVRPNHFHVVDPASSRHKLVSFEVSYTESVGTETYLFGRIQGNEADTVLHLPDHVPAGEGDVLTFGVEPERMHVFDAETELAFRKNKEPNFFNSGAAQ</sequence>
<dbReference type="GO" id="GO:0016887">
    <property type="term" value="F:ATP hydrolysis activity"/>
    <property type="evidence" value="ECO:0007669"/>
    <property type="project" value="InterPro"/>
</dbReference>
<dbReference type="SUPFAM" id="SSF50331">
    <property type="entry name" value="MOP-like"/>
    <property type="match status" value="1"/>
</dbReference>
<dbReference type="GO" id="GO:1990060">
    <property type="term" value="C:maltose transport complex"/>
    <property type="evidence" value="ECO:0007669"/>
    <property type="project" value="TreeGrafter"/>
</dbReference>
<gene>
    <name evidence="10" type="primary">ugpC</name>
    <name evidence="10" type="ORF">FJU08_20525</name>
</gene>
<evidence type="ECO:0000256" key="3">
    <source>
        <dbReference type="ARBA" id="ARBA00022448"/>
    </source>
</evidence>
<dbReference type="Proteomes" id="UP000318801">
    <property type="component" value="Unassembled WGS sequence"/>
</dbReference>
<evidence type="ECO:0000259" key="9">
    <source>
        <dbReference type="PROSITE" id="PS50893"/>
    </source>
</evidence>
<dbReference type="Pfam" id="PF00005">
    <property type="entry name" value="ABC_tran"/>
    <property type="match status" value="1"/>
</dbReference>
<dbReference type="Gene3D" id="2.40.50.140">
    <property type="entry name" value="Nucleic acid-binding proteins"/>
    <property type="match status" value="1"/>
</dbReference>
<dbReference type="PANTHER" id="PTHR43875:SF3">
    <property type="entry name" value="MALTOSE_MALTODEXTRIN IMPORT ATP-BINDING PROTEIN MALK"/>
    <property type="match status" value="1"/>
</dbReference>
<evidence type="ECO:0000313" key="11">
    <source>
        <dbReference type="Proteomes" id="UP000318801"/>
    </source>
</evidence>
<evidence type="ECO:0000256" key="5">
    <source>
        <dbReference type="ARBA" id="ARBA00022519"/>
    </source>
</evidence>
<comment type="caution">
    <text evidence="10">The sequence shown here is derived from an EMBL/GenBank/DDBJ whole genome shotgun (WGS) entry which is preliminary data.</text>
</comment>
<keyword evidence="7 10" id="KW-0067">ATP-binding</keyword>
<dbReference type="AlphaFoldDB" id="A0A506U118"/>
<evidence type="ECO:0000256" key="8">
    <source>
        <dbReference type="ARBA" id="ARBA00023136"/>
    </source>
</evidence>
<comment type="similarity">
    <text evidence="2">Belongs to the ABC transporter superfamily.</text>
</comment>
<comment type="subcellular location">
    <subcellularLocation>
        <location evidence="1">Cell inner membrane</location>
        <topology evidence="1">Peripheral membrane protein</topology>
    </subcellularLocation>
</comment>
<dbReference type="RefSeq" id="WP_141150928.1">
    <property type="nucleotide sequence ID" value="NZ_VHLG01000019.1"/>
</dbReference>
<dbReference type="InterPro" id="IPR012340">
    <property type="entry name" value="NA-bd_OB-fold"/>
</dbReference>
<dbReference type="InterPro" id="IPR040582">
    <property type="entry name" value="OB_MalK-like"/>
</dbReference>
<dbReference type="InterPro" id="IPR015855">
    <property type="entry name" value="ABC_transpr_MalK-like"/>
</dbReference>
<dbReference type="SMART" id="SM00382">
    <property type="entry name" value="AAA"/>
    <property type="match status" value="1"/>
</dbReference>
<evidence type="ECO:0000256" key="2">
    <source>
        <dbReference type="ARBA" id="ARBA00005417"/>
    </source>
</evidence>
<evidence type="ECO:0000256" key="1">
    <source>
        <dbReference type="ARBA" id="ARBA00004417"/>
    </source>
</evidence>
<protein>
    <submittedName>
        <fullName evidence="10">sn-glycerol-3-phosphate ABC transporter ATP-binding protein UgpC</fullName>
    </submittedName>
</protein>
<feature type="domain" description="ABC transporter" evidence="9">
    <location>
        <begin position="4"/>
        <end position="234"/>
    </location>
</feature>
<dbReference type="PROSITE" id="PS50893">
    <property type="entry name" value="ABC_TRANSPORTER_2"/>
    <property type="match status" value="1"/>
</dbReference>
<dbReference type="Gene3D" id="3.40.50.300">
    <property type="entry name" value="P-loop containing nucleotide triphosphate hydrolases"/>
    <property type="match status" value="1"/>
</dbReference>
<dbReference type="InterPro" id="IPR027417">
    <property type="entry name" value="P-loop_NTPase"/>
</dbReference>
<dbReference type="InterPro" id="IPR003593">
    <property type="entry name" value="AAA+_ATPase"/>
</dbReference>
<dbReference type="CDD" id="cd03301">
    <property type="entry name" value="ABC_MalK_N"/>
    <property type="match status" value="1"/>
</dbReference>
<dbReference type="EMBL" id="VHLG01000019">
    <property type="protein sequence ID" value="TPW27186.1"/>
    <property type="molecule type" value="Genomic_DNA"/>
</dbReference>
<dbReference type="SUPFAM" id="SSF52540">
    <property type="entry name" value="P-loop containing nucleoside triphosphate hydrolases"/>
    <property type="match status" value="1"/>
</dbReference>
<evidence type="ECO:0000256" key="6">
    <source>
        <dbReference type="ARBA" id="ARBA00022741"/>
    </source>
</evidence>
<dbReference type="Pfam" id="PF17912">
    <property type="entry name" value="OB_MalK"/>
    <property type="match status" value="1"/>
</dbReference>
<dbReference type="PANTHER" id="PTHR43875">
    <property type="entry name" value="MALTODEXTRIN IMPORT ATP-BINDING PROTEIN MSMX"/>
    <property type="match status" value="1"/>
</dbReference>
<dbReference type="Gene3D" id="2.40.50.100">
    <property type="match status" value="1"/>
</dbReference>
<evidence type="ECO:0000256" key="4">
    <source>
        <dbReference type="ARBA" id="ARBA00022475"/>
    </source>
</evidence>
<evidence type="ECO:0000313" key="10">
    <source>
        <dbReference type="EMBL" id="TPW27186.1"/>
    </source>
</evidence>
<dbReference type="PROSITE" id="PS00211">
    <property type="entry name" value="ABC_TRANSPORTER_1"/>
    <property type="match status" value="1"/>
</dbReference>
<keyword evidence="6" id="KW-0547">Nucleotide-binding</keyword>
<keyword evidence="5" id="KW-0997">Cell inner membrane</keyword>
<name>A0A506U118_9HYPH</name>
<keyword evidence="4" id="KW-1003">Cell membrane</keyword>
<accession>A0A506U118</accession>
<dbReference type="InterPro" id="IPR003439">
    <property type="entry name" value="ABC_transporter-like_ATP-bd"/>
</dbReference>
<keyword evidence="8" id="KW-0472">Membrane</keyword>
<organism evidence="10 11">
    <name type="scientific">Martelella alba</name>
    <dbReference type="NCBI Taxonomy" id="2590451"/>
    <lineage>
        <taxon>Bacteria</taxon>
        <taxon>Pseudomonadati</taxon>
        <taxon>Pseudomonadota</taxon>
        <taxon>Alphaproteobacteria</taxon>
        <taxon>Hyphomicrobiales</taxon>
        <taxon>Aurantimonadaceae</taxon>
        <taxon>Martelella</taxon>
    </lineage>
</organism>
<dbReference type="OrthoDB" id="9802264at2"/>